<evidence type="ECO:0000313" key="2">
    <source>
        <dbReference type="Proteomes" id="UP000239576"/>
    </source>
</evidence>
<protein>
    <submittedName>
        <fullName evidence="1">Uncharacterized protein</fullName>
    </submittedName>
</protein>
<comment type="caution">
    <text evidence="1">The sequence shown here is derived from an EMBL/GenBank/DDBJ whole genome shotgun (WGS) entry which is preliminary data.</text>
</comment>
<dbReference type="Proteomes" id="UP000239576">
    <property type="component" value="Unassembled WGS sequence"/>
</dbReference>
<accession>A0A2T1EFS2</accession>
<dbReference type="AlphaFoldDB" id="A0A2T1EFS2"/>
<reference evidence="1 2" key="2">
    <citation type="submission" date="2018-03" db="EMBL/GenBank/DDBJ databases">
        <title>The ancient ancestry and fast evolution of plastids.</title>
        <authorList>
            <person name="Moore K.R."/>
            <person name="Magnabosco C."/>
            <person name="Momper L."/>
            <person name="Gold D.A."/>
            <person name="Bosak T."/>
            <person name="Fournier G.P."/>
        </authorList>
    </citation>
    <scope>NUCLEOTIDE SEQUENCE [LARGE SCALE GENOMIC DNA]</scope>
    <source>
        <strain evidence="1 2">ULC18</strain>
    </source>
</reference>
<dbReference type="RefSeq" id="WP_106255624.1">
    <property type="nucleotide sequence ID" value="NZ_CAWNSW010000029.1"/>
</dbReference>
<reference evidence="2" key="1">
    <citation type="submission" date="2018-02" db="EMBL/GenBank/DDBJ databases">
        <authorList>
            <person name="Moore K."/>
            <person name="Momper L."/>
        </authorList>
    </citation>
    <scope>NUCLEOTIDE SEQUENCE [LARGE SCALE GENOMIC DNA]</scope>
    <source>
        <strain evidence="2">ULC18</strain>
    </source>
</reference>
<keyword evidence="2" id="KW-1185">Reference proteome</keyword>
<sequence length="300" mass="33051">MTTKVPAMAIAMIELHEQLKEPTRNWLRDRFQEVAASGLGEELKTKGAAAAREGLKALQQLPRQTRERALCDSVMTLVKEFGVVQGNASKVETVYQTEDFTMRLKPQDDKALRLQDVNKMNTYVMEDRDGKALLEFQHNGIRGVEITKNQMPLNQQYDVIRAGGQVVADKTVAAAKTTGDRLQQMAQGLANLAPEGTKEKLREWQHQQVAAIAHALTNSQGAVESPAGKTFRGARYQFFEALGVTRIFGKDGQGEVFRKDQSGTQSRLTDKDLNDFTSSGKVLAKTQAATKKAGKTAAGR</sequence>
<dbReference type="EMBL" id="PVWK01000034">
    <property type="protein sequence ID" value="PSB31592.1"/>
    <property type="molecule type" value="Genomic_DNA"/>
</dbReference>
<evidence type="ECO:0000313" key="1">
    <source>
        <dbReference type="EMBL" id="PSB31592.1"/>
    </source>
</evidence>
<gene>
    <name evidence="1" type="ORF">C7B82_07140</name>
</gene>
<name>A0A2T1EFS2_9CYAN</name>
<organism evidence="1 2">
    <name type="scientific">Stenomitos frigidus ULC18</name>
    <dbReference type="NCBI Taxonomy" id="2107698"/>
    <lineage>
        <taxon>Bacteria</taxon>
        <taxon>Bacillati</taxon>
        <taxon>Cyanobacteriota</taxon>
        <taxon>Cyanophyceae</taxon>
        <taxon>Leptolyngbyales</taxon>
        <taxon>Leptolyngbyaceae</taxon>
        <taxon>Stenomitos</taxon>
    </lineage>
</organism>
<proteinExistence type="predicted"/>